<evidence type="ECO:0000313" key="2">
    <source>
        <dbReference type="Proteomes" id="UP001152561"/>
    </source>
</evidence>
<accession>A0A9Q1MKI5</accession>
<dbReference type="Proteomes" id="UP001152561">
    <property type="component" value="Unassembled WGS sequence"/>
</dbReference>
<sequence>MATTNNFCRPKFIHQYQNYNTQQHRNCFHFATNFYFNNHLKNKQSIGAQSIRRRSSLRVHCQSDATDIELNARAAGKDRLLKMTGTV</sequence>
<gene>
    <name evidence="1" type="ORF">K7X08_031099</name>
</gene>
<name>A0A9Q1MKI5_9SOLA</name>
<organism evidence="1 2">
    <name type="scientific">Anisodus acutangulus</name>
    <dbReference type="NCBI Taxonomy" id="402998"/>
    <lineage>
        <taxon>Eukaryota</taxon>
        <taxon>Viridiplantae</taxon>
        <taxon>Streptophyta</taxon>
        <taxon>Embryophyta</taxon>
        <taxon>Tracheophyta</taxon>
        <taxon>Spermatophyta</taxon>
        <taxon>Magnoliopsida</taxon>
        <taxon>eudicotyledons</taxon>
        <taxon>Gunneridae</taxon>
        <taxon>Pentapetalae</taxon>
        <taxon>asterids</taxon>
        <taxon>lamiids</taxon>
        <taxon>Solanales</taxon>
        <taxon>Solanaceae</taxon>
        <taxon>Solanoideae</taxon>
        <taxon>Hyoscyameae</taxon>
        <taxon>Anisodus</taxon>
    </lineage>
</organism>
<dbReference type="EMBL" id="JAJAGQ010000005">
    <property type="protein sequence ID" value="KAJ8562647.1"/>
    <property type="molecule type" value="Genomic_DNA"/>
</dbReference>
<evidence type="ECO:0000313" key="1">
    <source>
        <dbReference type="EMBL" id="KAJ8562647.1"/>
    </source>
</evidence>
<keyword evidence="2" id="KW-1185">Reference proteome</keyword>
<reference evidence="2" key="1">
    <citation type="journal article" date="2023" name="Proc. Natl. Acad. Sci. U.S.A.">
        <title>Genomic and structural basis for evolution of tropane alkaloid biosynthesis.</title>
        <authorList>
            <person name="Wanga Y.-J."/>
            <person name="Taina T."/>
            <person name="Yua J.-Y."/>
            <person name="Lia J."/>
            <person name="Xua B."/>
            <person name="Chenc J."/>
            <person name="D'Auriad J.C."/>
            <person name="Huanga J.-P."/>
            <person name="Huanga S.-X."/>
        </authorList>
    </citation>
    <scope>NUCLEOTIDE SEQUENCE [LARGE SCALE GENOMIC DNA]</scope>
    <source>
        <strain evidence="2">cv. KIB-2019</strain>
    </source>
</reference>
<dbReference type="AlphaFoldDB" id="A0A9Q1MKI5"/>
<comment type="caution">
    <text evidence="1">The sequence shown here is derived from an EMBL/GenBank/DDBJ whole genome shotgun (WGS) entry which is preliminary data.</text>
</comment>
<protein>
    <submittedName>
        <fullName evidence="1">Uncharacterized protein</fullName>
    </submittedName>
</protein>
<proteinExistence type="predicted"/>